<feature type="compositionally biased region" description="Basic and acidic residues" evidence="4">
    <location>
        <begin position="52"/>
        <end position="74"/>
    </location>
</feature>
<organism evidence="6 7">
    <name type="scientific">Nezara viridula</name>
    <name type="common">Southern green stink bug</name>
    <name type="synonym">Cimex viridulus</name>
    <dbReference type="NCBI Taxonomy" id="85310"/>
    <lineage>
        <taxon>Eukaryota</taxon>
        <taxon>Metazoa</taxon>
        <taxon>Ecdysozoa</taxon>
        <taxon>Arthropoda</taxon>
        <taxon>Hexapoda</taxon>
        <taxon>Insecta</taxon>
        <taxon>Pterygota</taxon>
        <taxon>Neoptera</taxon>
        <taxon>Paraneoptera</taxon>
        <taxon>Hemiptera</taxon>
        <taxon>Heteroptera</taxon>
        <taxon>Panheteroptera</taxon>
        <taxon>Pentatomomorpha</taxon>
        <taxon>Pentatomoidea</taxon>
        <taxon>Pentatomidae</taxon>
        <taxon>Pentatominae</taxon>
        <taxon>Nezara</taxon>
    </lineage>
</organism>
<keyword evidence="3" id="KW-0175">Coiled coil</keyword>
<evidence type="ECO:0000256" key="4">
    <source>
        <dbReference type="SAM" id="MobiDB-lite"/>
    </source>
</evidence>
<feature type="region of interest" description="Disordered" evidence="4">
    <location>
        <begin position="45"/>
        <end position="89"/>
    </location>
</feature>
<evidence type="ECO:0000259" key="5">
    <source>
        <dbReference type="Pfam" id="PF06244"/>
    </source>
</evidence>
<accession>A0A9P0H5E7</accession>
<evidence type="ECO:0000313" key="7">
    <source>
        <dbReference type="Proteomes" id="UP001152798"/>
    </source>
</evidence>
<dbReference type="GO" id="GO:0030496">
    <property type="term" value="C:midbody"/>
    <property type="evidence" value="ECO:0007669"/>
    <property type="project" value="UniProtKB-SubCell"/>
</dbReference>
<feature type="region of interest" description="Disordered" evidence="4">
    <location>
        <begin position="1"/>
        <end position="32"/>
    </location>
</feature>
<sequence length="208" mass="23689">MPKKFATENTKAASARARKAAAKEVEESRKKQAVEDALWVENDKHILKKQQRKEENLKKKEEQQRKKAEAKALLETEMSGANSKTPVATKVTRAQIISDVEKRNTPASSTPKIETHLTKPLEENINRVVVEGEEARSITEAIAILSVNSPQEDKHPERRLKAAYAAFEESNMPRIKLENPTLRLSQLKQVLRKEWMKSPENPINQHLL</sequence>
<protein>
    <recommendedName>
        <fullName evidence="5">Coiled-coil domain-containing protein</fullName>
    </recommendedName>
</protein>
<dbReference type="AlphaFoldDB" id="A0A9P0H5E7"/>
<feature type="domain" description="Coiled-coil" evidence="5">
    <location>
        <begin position="124"/>
        <end position="205"/>
    </location>
</feature>
<dbReference type="InterPro" id="IPR010422">
    <property type="entry name" value="Ccdc124/Oxs1"/>
</dbReference>
<dbReference type="OrthoDB" id="76412at2759"/>
<evidence type="ECO:0000313" key="6">
    <source>
        <dbReference type="EMBL" id="CAH1395744.1"/>
    </source>
</evidence>
<comment type="subcellular location">
    <subcellularLocation>
        <location evidence="1">Midbody</location>
    </subcellularLocation>
</comment>
<dbReference type="InterPro" id="IPR054414">
    <property type="entry name" value="Ccdc124/Oxs1_C"/>
</dbReference>
<dbReference type="Pfam" id="PF06244">
    <property type="entry name" value="Ccdc124"/>
    <property type="match status" value="1"/>
</dbReference>
<proteinExistence type="inferred from homology"/>
<evidence type="ECO:0000256" key="1">
    <source>
        <dbReference type="ARBA" id="ARBA00004214"/>
    </source>
</evidence>
<keyword evidence="7" id="KW-1185">Reference proteome</keyword>
<dbReference type="GO" id="GO:0003713">
    <property type="term" value="F:transcription coactivator activity"/>
    <property type="evidence" value="ECO:0007669"/>
    <property type="project" value="TreeGrafter"/>
</dbReference>
<dbReference type="Proteomes" id="UP001152798">
    <property type="component" value="Chromosome 3"/>
</dbReference>
<dbReference type="GO" id="GO:0005634">
    <property type="term" value="C:nucleus"/>
    <property type="evidence" value="ECO:0007669"/>
    <property type="project" value="TreeGrafter"/>
</dbReference>
<dbReference type="PANTHER" id="PTHR21680">
    <property type="entry name" value="COILED-COIL DOMAIN-CONTAINING PROTEIN 124"/>
    <property type="match status" value="1"/>
</dbReference>
<feature type="compositionally biased region" description="Basic and acidic residues" evidence="4">
    <location>
        <begin position="21"/>
        <end position="32"/>
    </location>
</feature>
<name>A0A9P0H5E7_NEZVI</name>
<comment type="similarity">
    <text evidence="2">Belongs to the CCDC124 family.</text>
</comment>
<reference evidence="6" key="1">
    <citation type="submission" date="2022-01" db="EMBL/GenBank/DDBJ databases">
        <authorList>
            <person name="King R."/>
        </authorList>
    </citation>
    <scope>NUCLEOTIDE SEQUENCE</scope>
</reference>
<dbReference type="GO" id="GO:0006366">
    <property type="term" value="P:transcription by RNA polymerase II"/>
    <property type="evidence" value="ECO:0007669"/>
    <property type="project" value="TreeGrafter"/>
</dbReference>
<evidence type="ECO:0000256" key="3">
    <source>
        <dbReference type="ARBA" id="ARBA00023054"/>
    </source>
</evidence>
<dbReference type="PANTHER" id="PTHR21680:SF0">
    <property type="entry name" value="COILED-COIL DOMAIN-CONTAINING PROTEIN 124"/>
    <property type="match status" value="1"/>
</dbReference>
<evidence type="ECO:0000256" key="2">
    <source>
        <dbReference type="ARBA" id="ARBA00008296"/>
    </source>
</evidence>
<dbReference type="EMBL" id="OV725079">
    <property type="protein sequence ID" value="CAH1395744.1"/>
    <property type="molecule type" value="Genomic_DNA"/>
</dbReference>
<gene>
    <name evidence="6" type="ORF">NEZAVI_LOCUS5960</name>
</gene>